<organism evidence="4 5">
    <name type="scientific">Candidatus Aeolococcus gillhamiae</name>
    <dbReference type="NCBI Taxonomy" id="3127015"/>
    <lineage>
        <taxon>Bacteria</taxon>
        <taxon>Bacillati</taxon>
        <taxon>Candidatus Dormiibacterota</taxon>
        <taxon>Candidatus Dormibacteria</taxon>
        <taxon>Candidatus Aeolococcales</taxon>
        <taxon>Candidatus Aeolococcaceae</taxon>
        <taxon>Candidatus Aeolococcus</taxon>
    </lineage>
</organism>
<dbReference type="EMBL" id="QHBU01000165">
    <property type="protein sequence ID" value="PZR80224.1"/>
    <property type="molecule type" value="Genomic_DNA"/>
</dbReference>
<accession>A0A2W6A9Q7</accession>
<dbReference type="RefSeq" id="WP_337310765.1">
    <property type="nucleotide sequence ID" value="NZ_JAEKNS010000070.1"/>
</dbReference>
<dbReference type="EMBL" id="JAEKNS010000070">
    <property type="protein sequence ID" value="MBJ7594505.1"/>
    <property type="molecule type" value="Genomic_DNA"/>
</dbReference>
<feature type="region of interest" description="Disordered" evidence="1">
    <location>
        <begin position="380"/>
        <end position="402"/>
    </location>
</feature>
<keyword evidence="2" id="KW-0812">Transmembrane</keyword>
<feature type="transmembrane region" description="Helical" evidence="2">
    <location>
        <begin position="37"/>
        <end position="53"/>
    </location>
</feature>
<dbReference type="Proteomes" id="UP000248724">
    <property type="component" value="Unassembled WGS sequence"/>
</dbReference>
<feature type="compositionally biased region" description="Basic and acidic residues" evidence="1">
    <location>
        <begin position="390"/>
        <end position="402"/>
    </location>
</feature>
<evidence type="ECO:0000313" key="3">
    <source>
        <dbReference type="EMBL" id="MBJ7594505.1"/>
    </source>
</evidence>
<proteinExistence type="predicted"/>
<evidence type="ECO:0000313" key="6">
    <source>
        <dbReference type="Proteomes" id="UP000606991"/>
    </source>
</evidence>
<feature type="transmembrane region" description="Helical" evidence="2">
    <location>
        <begin position="224"/>
        <end position="242"/>
    </location>
</feature>
<protein>
    <submittedName>
        <fullName evidence="4">Uncharacterized protein</fullName>
    </submittedName>
</protein>
<name>A0A2W6A9Q7_9BACT</name>
<keyword evidence="2" id="KW-0472">Membrane</keyword>
<reference evidence="3 6" key="3">
    <citation type="submission" date="2020-10" db="EMBL/GenBank/DDBJ databases">
        <title>Ca. Dormibacterota MAGs.</title>
        <authorList>
            <person name="Montgomery K."/>
        </authorList>
    </citation>
    <scope>NUCLEOTIDE SEQUENCE [LARGE SCALE GENOMIC DNA]</scope>
    <source>
        <strain evidence="3">SC8812_S17_18</strain>
    </source>
</reference>
<accession>A0A934JWW6</accession>
<reference evidence="4" key="2">
    <citation type="submission" date="2018-05" db="EMBL/GenBank/DDBJ databases">
        <authorList>
            <person name="Ferrari B."/>
        </authorList>
    </citation>
    <scope>NUCLEOTIDE SEQUENCE</scope>
    <source>
        <strain evidence="4">RRmetagenome_bin12</strain>
    </source>
</reference>
<gene>
    <name evidence="4" type="ORF">DLM65_08800</name>
    <name evidence="3" type="ORF">JF886_06510</name>
</gene>
<dbReference type="AlphaFoldDB" id="A0A2W6A9Q7"/>
<feature type="transmembrane region" description="Helical" evidence="2">
    <location>
        <begin position="65"/>
        <end position="92"/>
    </location>
</feature>
<reference evidence="4 5" key="1">
    <citation type="journal article" date="2017" name="Nature">
        <title>Atmospheric trace gases support primary production in Antarctic desert surface soil.</title>
        <authorList>
            <person name="Ji M."/>
            <person name="Greening C."/>
            <person name="Vanwonterghem I."/>
            <person name="Carere C.R."/>
            <person name="Bay S.K."/>
            <person name="Steen J.A."/>
            <person name="Montgomery K."/>
            <person name="Lines T."/>
            <person name="Beardall J."/>
            <person name="van Dorst J."/>
            <person name="Snape I."/>
            <person name="Stott M.B."/>
            <person name="Hugenholtz P."/>
            <person name="Ferrari B.C."/>
        </authorList>
    </citation>
    <scope>NUCLEOTIDE SEQUENCE [LARGE SCALE GENOMIC DNA]</scope>
    <source>
        <strain evidence="4">RRmetagenome_bin12</strain>
    </source>
</reference>
<dbReference type="Proteomes" id="UP000606991">
    <property type="component" value="Unassembled WGS sequence"/>
</dbReference>
<comment type="caution">
    <text evidence="4">The sequence shown here is derived from an EMBL/GenBank/DDBJ whole genome shotgun (WGS) entry which is preliminary data.</text>
</comment>
<evidence type="ECO:0000313" key="4">
    <source>
        <dbReference type="EMBL" id="PZR80224.1"/>
    </source>
</evidence>
<feature type="transmembrane region" description="Helical" evidence="2">
    <location>
        <begin position="127"/>
        <end position="153"/>
    </location>
</feature>
<keyword evidence="2" id="KW-1133">Transmembrane helix</keyword>
<evidence type="ECO:0000256" key="2">
    <source>
        <dbReference type="SAM" id="Phobius"/>
    </source>
</evidence>
<evidence type="ECO:0000256" key="1">
    <source>
        <dbReference type="SAM" id="MobiDB-lite"/>
    </source>
</evidence>
<sequence length="402" mass="44082">MKALEWLGFAAGLLLVLATWGSVLETTIVPRGNRSGLSALILHLVNLPVRVIASRVHDFEARDRLLAYAAAGDLVSTLLVWLLLFFVGYALMLWPSALDLGDAFRTAGSSMLTLGIAAPHGSVSTAVVYLAALTGLVVIALQIAYLPVLYSAYNRRETLVTMLEGLAGTPGWGPMILVRSAAVDNLDGLGDMYDRWMQWAADVAESHSAYVVLMYFRSPTARRSWVISLLSILDAAAMHLALCPISAPGPARNLMRIGYLAFRQLAATMGEPVNHDPSPDDDIQLQFEEFFMACERLRSSGMEFEREPEQAWPHFKGWRVNYEAAAYALAADLDVVPALWSGPRLRPGPPLPPMAPVDRVSLGVEVAEVRRIGALRRQRRAELQRAGQAQDDRSPHEQDPDS</sequence>
<evidence type="ECO:0000313" key="5">
    <source>
        <dbReference type="Proteomes" id="UP000248724"/>
    </source>
</evidence>